<proteinExistence type="predicted"/>
<dbReference type="Proteomes" id="UP000447873">
    <property type="component" value="Unassembled WGS sequence"/>
</dbReference>
<dbReference type="Proteomes" id="UP000490939">
    <property type="component" value="Unassembled WGS sequence"/>
</dbReference>
<evidence type="ECO:0000313" key="2">
    <source>
        <dbReference type="EMBL" id="KAE9965949.1"/>
    </source>
</evidence>
<accession>A0A8H3URX9</accession>
<reference evidence="3 5" key="1">
    <citation type="submission" date="2019-07" db="EMBL/GenBank/DDBJ databases">
        <title>Venturia inaequalis Genome Resource.</title>
        <authorList>
            <person name="Lichtner F.J."/>
        </authorList>
    </citation>
    <scope>NUCLEOTIDE SEQUENCE [LARGE SCALE GENOMIC DNA]</scope>
    <source>
        <strain evidence="2 4">120213</strain>
        <strain evidence="3 5">DMI_063113</strain>
    </source>
</reference>
<keyword evidence="5" id="KW-1185">Reference proteome</keyword>
<evidence type="ECO:0000313" key="5">
    <source>
        <dbReference type="Proteomes" id="UP000490939"/>
    </source>
</evidence>
<sequence>MASSRYTAISRDIASPQDMTSPRYTEISWDMASPRDTANSRYTASSRDMISPRDTIIPQKRQVHATQQIYERRQSRSDVLYSPHASNSMASTTEMKMNVMVPYHKFINQTYNHIDNHTFCDSPSTTPKKTFLSPLLNYFRAPSEETYHLDDSGLDEIREVVTSREAKRKGRSWDTKVVVGGVLVSGSNALVAEGTGTGDWRRPSLWG</sequence>
<evidence type="ECO:0000256" key="1">
    <source>
        <dbReference type="SAM" id="MobiDB-lite"/>
    </source>
</evidence>
<dbReference type="EMBL" id="WNWS01000550">
    <property type="protein sequence ID" value="KAE9965949.1"/>
    <property type="molecule type" value="Genomic_DNA"/>
</dbReference>
<evidence type="ECO:0000313" key="4">
    <source>
        <dbReference type="Proteomes" id="UP000447873"/>
    </source>
</evidence>
<comment type="caution">
    <text evidence="3">The sequence shown here is derived from an EMBL/GenBank/DDBJ whole genome shotgun (WGS) entry which is preliminary data.</text>
</comment>
<protein>
    <submittedName>
        <fullName evidence="3">Uncharacterized protein</fullName>
    </submittedName>
</protein>
<dbReference type="EMBL" id="WNWR01000569">
    <property type="protein sequence ID" value="KAE9974163.1"/>
    <property type="molecule type" value="Genomic_DNA"/>
</dbReference>
<feature type="region of interest" description="Disordered" evidence="1">
    <location>
        <begin position="1"/>
        <end position="21"/>
    </location>
</feature>
<organism evidence="3 5">
    <name type="scientific">Venturia inaequalis</name>
    <name type="common">Apple scab fungus</name>
    <dbReference type="NCBI Taxonomy" id="5025"/>
    <lineage>
        <taxon>Eukaryota</taxon>
        <taxon>Fungi</taxon>
        <taxon>Dikarya</taxon>
        <taxon>Ascomycota</taxon>
        <taxon>Pezizomycotina</taxon>
        <taxon>Dothideomycetes</taxon>
        <taxon>Pleosporomycetidae</taxon>
        <taxon>Venturiales</taxon>
        <taxon>Venturiaceae</taxon>
        <taxon>Venturia</taxon>
    </lineage>
</organism>
<dbReference type="AlphaFoldDB" id="A0A8H3URX9"/>
<gene>
    <name evidence="3" type="ORF">EG327_008847</name>
    <name evidence="2" type="ORF">EG328_009294</name>
</gene>
<name>A0A8H3URX9_VENIN</name>
<evidence type="ECO:0000313" key="3">
    <source>
        <dbReference type="EMBL" id="KAE9974163.1"/>
    </source>
</evidence>